<organism evidence="18 19">
    <name type="scientific">Kushneria sinocarnis</name>
    <dbReference type="NCBI Taxonomy" id="595502"/>
    <lineage>
        <taxon>Bacteria</taxon>
        <taxon>Pseudomonadati</taxon>
        <taxon>Pseudomonadota</taxon>
        <taxon>Gammaproteobacteria</taxon>
        <taxon>Oceanospirillales</taxon>
        <taxon>Halomonadaceae</taxon>
        <taxon>Kushneria</taxon>
    </lineage>
</organism>
<evidence type="ECO:0000256" key="4">
    <source>
        <dbReference type="ARBA" id="ARBA00022547"/>
    </source>
</evidence>
<protein>
    <recommendedName>
        <fullName evidence="15">ATP synthase subunit b</fullName>
    </recommendedName>
    <alternativeName>
        <fullName evidence="15">ATP synthase F(0) sector subunit b</fullName>
    </alternativeName>
    <alternativeName>
        <fullName evidence="15">ATPase subunit I</fullName>
    </alternativeName>
    <alternativeName>
        <fullName evidence="15">F-type ATPase subunit b</fullName>
        <shortName evidence="15">F-ATPase subunit b</shortName>
    </alternativeName>
</protein>
<feature type="coiled-coil region" evidence="17">
    <location>
        <begin position="30"/>
        <end position="89"/>
    </location>
</feature>
<evidence type="ECO:0000256" key="1">
    <source>
        <dbReference type="ARBA" id="ARBA00005513"/>
    </source>
</evidence>
<dbReference type="Pfam" id="PF00430">
    <property type="entry name" value="ATP-synt_B"/>
    <property type="match status" value="1"/>
</dbReference>
<name>A0A420X067_9GAMM</name>
<dbReference type="GO" id="GO:0046961">
    <property type="term" value="F:proton-transporting ATPase activity, rotational mechanism"/>
    <property type="evidence" value="ECO:0007669"/>
    <property type="project" value="TreeGrafter"/>
</dbReference>
<dbReference type="NCBIfam" id="TIGR01144">
    <property type="entry name" value="ATP_synt_b"/>
    <property type="match status" value="1"/>
</dbReference>
<evidence type="ECO:0000256" key="16">
    <source>
        <dbReference type="RuleBase" id="RU003848"/>
    </source>
</evidence>
<dbReference type="PANTHER" id="PTHR33445:SF1">
    <property type="entry name" value="ATP SYNTHASE SUBUNIT B"/>
    <property type="match status" value="1"/>
</dbReference>
<sequence length="156" mass="18347">MNLNLTLIGQSIAFLVFVWFCMKYVWPPITKALEERRSKIEEDLASADRARQEMERVNEESERILRESREEASRILEQTRSRADRMIEEARDDARAEGQRMIDQARSEIDMELQRAREDLRQQVAALAVTGAERILETEIDENRHREMLDKLAAEL</sequence>
<dbReference type="SUPFAM" id="SSF81573">
    <property type="entry name" value="F1F0 ATP synthase subunit B, membrane domain"/>
    <property type="match status" value="1"/>
</dbReference>
<dbReference type="NCBIfam" id="NF004411">
    <property type="entry name" value="PRK05759.1-2"/>
    <property type="match status" value="1"/>
</dbReference>
<dbReference type="GO" id="GO:0012505">
    <property type="term" value="C:endomembrane system"/>
    <property type="evidence" value="ECO:0007669"/>
    <property type="project" value="UniProtKB-SubCell"/>
</dbReference>
<evidence type="ECO:0000256" key="12">
    <source>
        <dbReference type="ARBA" id="ARBA00025614"/>
    </source>
</evidence>
<evidence type="ECO:0000256" key="7">
    <source>
        <dbReference type="ARBA" id="ARBA00022989"/>
    </source>
</evidence>
<keyword evidence="4 15" id="KW-0138">CF(0)</keyword>
<evidence type="ECO:0000256" key="8">
    <source>
        <dbReference type="ARBA" id="ARBA00023065"/>
    </source>
</evidence>
<evidence type="ECO:0000256" key="3">
    <source>
        <dbReference type="ARBA" id="ARBA00022475"/>
    </source>
</evidence>
<evidence type="ECO:0000256" key="6">
    <source>
        <dbReference type="ARBA" id="ARBA00022781"/>
    </source>
</evidence>
<proteinExistence type="inferred from homology"/>
<dbReference type="InterPro" id="IPR002146">
    <property type="entry name" value="ATP_synth_b/b'su_bac/chlpt"/>
</dbReference>
<evidence type="ECO:0000256" key="13">
    <source>
        <dbReference type="ARBA" id="ARBA00026054"/>
    </source>
</evidence>
<evidence type="ECO:0000256" key="11">
    <source>
        <dbReference type="ARBA" id="ARBA00025198"/>
    </source>
</evidence>
<accession>A0A420X067</accession>
<dbReference type="InterPro" id="IPR028987">
    <property type="entry name" value="ATP_synth_B-like_membr_sf"/>
</dbReference>
<dbReference type="Gene3D" id="1.20.5.620">
    <property type="entry name" value="F1F0 ATP synthase subunit B, membrane domain"/>
    <property type="match status" value="1"/>
</dbReference>
<dbReference type="OrthoDB" id="9788020at2"/>
<dbReference type="InterPro" id="IPR050059">
    <property type="entry name" value="ATP_synthase_B_chain"/>
</dbReference>
<reference evidence="18 19" key="1">
    <citation type="submission" date="2018-10" db="EMBL/GenBank/DDBJ databases">
        <title>Genomic Encyclopedia of Type Strains, Phase IV (KMG-IV): sequencing the most valuable type-strain genomes for metagenomic binning, comparative biology and taxonomic classification.</title>
        <authorList>
            <person name="Goeker M."/>
        </authorList>
    </citation>
    <scope>NUCLEOTIDE SEQUENCE [LARGE SCALE GENOMIC DNA]</scope>
    <source>
        <strain evidence="18 19">DSM 23229</strain>
    </source>
</reference>
<dbReference type="RefSeq" id="WP_121170164.1">
    <property type="nucleotide sequence ID" value="NZ_RBIN01000001.1"/>
</dbReference>
<evidence type="ECO:0000256" key="17">
    <source>
        <dbReference type="SAM" id="Coils"/>
    </source>
</evidence>
<evidence type="ECO:0000313" key="18">
    <source>
        <dbReference type="EMBL" id="RKR07248.1"/>
    </source>
</evidence>
<dbReference type="InterPro" id="IPR005864">
    <property type="entry name" value="ATP_synth_F0_bsu_bac"/>
</dbReference>
<dbReference type="HAMAP" id="MF_01398">
    <property type="entry name" value="ATP_synth_b_bprime"/>
    <property type="match status" value="1"/>
</dbReference>
<evidence type="ECO:0000256" key="5">
    <source>
        <dbReference type="ARBA" id="ARBA00022692"/>
    </source>
</evidence>
<comment type="function">
    <text evidence="11 15">F(1)F(0) ATP synthase produces ATP from ADP in the presence of a proton or sodium gradient. F-type ATPases consist of two structural domains, F(1) containing the extramembraneous catalytic core and F(0) containing the membrane proton channel, linked together by a central stalk and a peripheral stalk. During catalysis, ATP synthesis in the catalytic domain of F(1) is coupled via a rotary mechanism of the central stalk subunits to proton translocation.</text>
</comment>
<keyword evidence="19" id="KW-1185">Reference proteome</keyword>
<evidence type="ECO:0000256" key="10">
    <source>
        <dbReference type="ARBA" id="ARBA00023310"/>
    </source>
</evidence>
<keyword evidence="3 15" id="KW-1003">Cell membrane</keyword>
<dbReference type="PANTHER" id="PTHR33445">
    <property type="entry name" value="ATP SYNTHASE SUBUNIT B', CHLOROPLASTIC"/>
    <property type="match status" value="1"/>
</dbReference>
<keyword evidence="10 15" id="KW-0066">ATP synthesis</keyword>
<comment type="subunit">
    <text evidence="13">F-type ATPases have 2 components, F(1) - the catalytic core - and F(0) - the membrane proton channel. F(1) has five subunits: alpha(3), beta(3), gamma(1), delta(1), epsilon(1). F(0) has four main subunits: a(1), b(2) and c(10-14). The alpha and beta chains form an alternating ring which encloses part of the gamma chain. F(1) is attached to F(0) by a central stalk formed by the gamma and epsilon chains, while a peripheral stalk is formed by the delta and b chains.</text>
</comment>
<dbReference type="GO" id="GO:0045259">
    <property type="term" value="C:proton-transporting ATP synthase complex"/>
    <property type="evidence" value="ECO:0007669"/>
    <property type="project" value="UniProtKB-KW"/>
</dbReference>
<feature type="transmembrane region" description="Helical" evidence="15">
    <location>
        <begin position="6"/>
        <end position="26"/>
    </location>
</feature>
<keyword evidence="9 15" id="KW-0472">Membrane</keyword>
<keyword evidence="7 15" id="KW-1133">Transmembrane helix</keyword>
<evidence type="ECO:0000256" key="9">
    <source>
        <dbReference type="ARBA" id="ARBA00023136"/>
    </source>
</evidence>
<dbReference type="GO" id="GO:0005886">
    <property type="term" value="C:plasma membrane"/>
    <property type="evidence" value="ECO:0007669"/>
    <property type="project" value="UniProtKB-SubCell"/>
</dbReference>
<gene>
    <name evidence="15" type="primary">atpF</name>
    <name evidence="18" type="ORF">C7446_0057</name>
</gene>
<comment type="subcellular location">
    <subcellularLocation>
        <location evidence="15">Cell membrane</location>
        <topology evidence="15">Single-pass membrane protein</topology>
    </subcellularLocation>
    <subcellularLocation>
        <location evidence="14">Endomembrane system</location>
        <topology evidence="14">Single-pass membrane protein</topology>
    </subcellularLocation>
</comment>
<dbReference type="EMBL" id="RBIN01000001">
    <property type="protein sequence ID" value="RKR07248.1"/>
    <property type="molecule type" value="Genomic_DNA"/>
</dbReference>
<dbReference type="CDD" id="cd06503">
    <property type="entry name" value="ATP-synt_Fo_b"/>
    <property type="match status" value="1"/>
</dbReference>
<comment type="caution">
    <text evidence="18">The sequence shown here is derived from an EMBL/GenBank/DDBJ whole genome shotgun (WGS) entry which is preliminary data.</text>
</comment>
<dbReference type="AlphaFoldDB" id="A0A420X067"/>
<evidence type="ECO:0000313" key="19">
    <source>
        <dbReference type="Proteomes" id="UP000281975"/>
    </source>
</evidence>
<comment type="similarity">
    <text evidence="1 15 16">Belongs to the ATPase B chain family.</text>
</comment>
<dbReference type="Proteomes" id="UP000281975">
    <property type="component" value="Unassembled WGS sequence"/>
</dbReference>
<evidence type="ECO:0000256" key="2">
    <source>
        <dbReference type="ARBA" id="ARBA00022448"/>
    </source>
</evidence>
<dbReference type="GO" id="GO:0046933">
    <property type="term" value="F:proton-transporting ATP synthase activity, rotational mechanism"/>
    <property type="evidence" value="ECO:0007669"/>
    <property type="project" value="UniProtKB-UniRule"/>
</dbReference>
<keyword evidence="8 15" id="KW-0406">Ion transport</keyword>
<comment type="function">
    <text evidence="12">Component of the F(0) channel, it forms part of the peripheral stalk, linking F(1) to F(0). The b'-subunit is a diverged and duplicated form of b found in plants and photosynthetic bacteria.</text>
</comment>
<evidence type="ECO:0000256" key="15">
    <source>
        <dbReference type="HAMAP-Rule" id="MF_01398"/>
    </source>
</evidence>
<keyword evidence="17" id="KW-0175">Coiled coil</keyword>
<keyword evidence="5 15" id="KW-0812">Transmembrane</keyword>
<evidence type="ECO:0000256" key="14">
    <source>
        <dbReference type="ARBA" id="ARBA00037847"/>
    </source>
</evidence>
<comment type="subunit">
    <text evidence="15">F-type ATPases have 2 components, F(1) - the catalytic core - and F(0) - the membrane proton channel. F(1) has five subunits: alpha(3), beta(3), gamma(1), delta(1), epsilon(1). F(0) has three main subunits: a(1), b(2) and c(10-14). The alpha and beta chains form an alternating ring which encloses part of the gamma chain. F(1) is attached to F(0) by a central stalk formed by the gamma and epsilon chains, while a peripheral stalk is formed by the delta and b chains.</text>
</comment>
<keyword evidence="6 15" id="KW-0375">Hydrogen ion transport</keyword>
<keyword evidence="2 15" id="KW-0813">Transport</keyword>